<feature type="compositionally biased region" description="Low complexity" evidence="3">
    <location>
        <begin position="196"/>
        <end position="214"/>
    </location>
</feature>
<proteinExistence type="predicted"/>
<evidence type="ECO:0000313" key="8">
    <source>
        <dbReference type="Proteomes" id="UP000286716"/>
    </source>
</evidence>
<reference evidence="7 8" key="1">
    <citation type="submission" date="2018-05" db="EMBL/GenBank/DDBJ databases">
        <title>Evolution of GPA BGCs.</title>
        <authorList>
            <person name="Waglechner N."/>
            <person name="Wright G.D."/>
        </authorList>
    </citation>
    <scope>NUCLEOTIDE SEQUENCE [LARGE SCALE GENOMIC DNA]</scope>
    <source>
        <strain evidence="7 8">DSM 5908</strain>
    </source>
</reference>
<evidence type="ECO:0000259" key="6">
    <source>
        <dbReference type="Pfam" id="PF25990"/>
    </source>
</evidence>
<dbReference type="SUPFAM" id="SSF111369">
    <property type="entry name" value="HlyD-like secretion proteins"/>
    <property type="match status" value="1"/>
</dbReference>
<dbReference type="InterPro" id="IPR058649">
    <property type="entry name" value="CzcB_C"/>
</dbReference>
<feature type="domain" description="CzcB-like barrel-sandwich hybrid" evidence="4">
    <location>
        <begin position="74"/>
        <end position="198"/>
    </location>
</feature>
<dbReference type="Gene3D" id="2.40.50.100">
    <property type="match status" value="1"/>
</dbReference>
<feature type="compositionally biased region" description="Low complexity" evidence="3">
    <location>
        <begin position="222"/>
        <end position="234"/>
    </location>
</feature>
<dbReference type="Pfam" id="PF25973">
    <property type="entry name" value="BSH_CzcB"/>
    <property type="match status" value="1"/>
</dbReference>
<feature type="region of interest" description="Disordered" evidence="3">
    <location>
        <begin position="126"/>
        <end position="155"/>
    </location>
</feature>
<evidence type="ECO:0000259" key="4">
    <source>
        <dbReference type="Pfam" id="PF25973"/>
    </source>
</evidence>
<feature type="domain" description="YknX-like beta-barrel" evidence="6">
    <location>
        <begin position="248"/>
        <end position="323"/>
    </location>
</feature>
<evidence type="ECO:0000256" key="2">
    <source>
        <dbReference type="ARBA" id="ARBA00023054"/>
    </source>
</evidence>
<evidence type="ECO:0000256" key="1">
    <source>
        <dbReference type="ARBA" id="ARBA00004196"/>
    </source>
</evidence>
<dbReference type="PANTHER" id="PTHR32347:SF23">
    <property type="entry name" value="BLL5650 PROTEIN"/>
    <property type="match status" value="1"/>
</dbReference>
<evidence type="ECO:0000313" key="7">
    <source>
        <dbReference type="EMBL" id="RSM50050.1"/>
    </source>
</evidence>
<feature type="region of interest" description="Disordered" evidence="3">
    <location>
        <begin position="390"/>
        <end position="440"/>
    </location>
</feature>
<dbReference type="Pfam" id="PF25990">
    <property type="entry name" value="Beta-barrel_YknX"/>
    <property type="match status" value="1"/>
</dbReference>
<dbReference type="Gene3D" id="2.40.30.170">
    <property type="match status" value="1"/>
</dbReference>
<comment type="caution">
    <text evidence="7">The sequence shown here is derived from an EMBL/GenBank/DDBJ whole genome shotgun (WGS) entry which is preliminary data.</text>
</comment>
<sequence>MTRVRASKAWVINGALVVLLAGAGFGIYQAFSPAPSSAQAQSRSTPVRRATVTETVSAAGTLASSYTGAANFATAGKVTSIDVKVGDVVSAGQKLATVDSTQAAKQLQVAKANLAVAQDNLDTAETAEATPATGQNSQNSQNSANSAQTAANNVTSAQAKLDQAQLDVQTAQQALDNTTLYAPGAGTVTAINGAVGQQSSSGSSSSSSQSSSSGSGQGGQGSSSNSSAASSSSSSGSGFITITNLTGLVVNTSVAEIDVSKVKTGQKATVTLNALPDKPVQATVSSINLTPTTSGSVVSYGAQLALTSPPDGLRPGQSASVVITVAEAQDALSVPAAAVQSVGGTNLVTVQENGQNVTRQVQVGLRGESTVQITSGLTDGENVVLTATAATGTGGGNNRTGGTGGTGGFPGGGTGGFPGGGQRGTGTGTGTGGGGFGGRG</sequence>
<dbReference type="AlphaFoldDB" id="A0A428X418"/>
<protein>
    <submittedName>
        <fullName evidence="7">RND transporter</fullName>
    </submittedName>
</protein>
<dbReference type="Proteomes" id="UP000286716">
    <property type="component" value="Unassembled WGS sequence"/>
</dbReference>
<keyword evidence="2" id="KW-0175">Coiled coil</keyword>
<comment type="subcellular location">
    <subcellularLocation>
        <location evidence="1">Cell envelope</location>
    </subcellularLocation>
</comment>
<gene>
    <name evidence="7" type="ORF">DMA12_01965</name>
</gene>
<dbReference type="PANTHER" id="PTHR32347">
    <property type="entry name" value="EFFLUX SYSTEM COMPONENT YKNX-RELATED"/>
    <property type="match status" value="1"/>
</dbReference>
<dbReference type="OrthoDB" id="4932908at2"/>
<dbReference type="InterPro" id="IPR050465">
    <property type="entry name" value="UPF0194_transport"/>
</dbReference>
<dbReference type="InterPro" id="IPR058647">
    <property type="entry name" value="BSH_CzcB-like"/>
</dbReference>
<accession>A0A428X418</accession>
<organism evidence="7 8">
    <name type="scientific">Amycolatopsis balhimycina DSM 5908</name>
    <dbReference type="NCBI Taxonomy" id="1081091"/>
    <lineage>
        <taxon>Bacteria</taxon>
        <taxon>Bacillati</taxon>
        <taxon>Actinomycetota</taxon>
        <taxon>Actinomycetes</taxon>
        <taxon>Pseudonocardiales</taxon>
        <taxon>Pseudonocardiaceae</taxon>
        <taxon>Amycolatopsis</taxon>
    </lineage>
</organism>
<evidence type="ECO:0000256" key="3">
    <source>
        <dbReference type="SAM" id="MobiDB-lite"/>
    </source>
</evidence>
<feature type="compositionally biased region" description="Gly residues" evidence="3">
    <location>
        <begin position="392"/>
        <end position="440"/>
    </location>
</feature>
<dbReference type="Pfam" id="PF25975">
    <property type="entry name" value="CzcB_C"/>
    <property type="match status" value="1"/>
</dbReference>
<evidence type="ECO:0000259" key="5">
    <source>
        <dbReference type="Pfam" id="PF25975"/>
    </source>
</evidence>
<name>A0A428X418_AMYBA</name>
<dbReference type="RefSeq" id="WP_020643068.1">
    <property type="nucleotide sequence ID" value="NZ_QHHU01000002.1"/>
</dbReference>
<dbReference type="EMBL" id="QHHU01000002">
    <property type="protein sequence ID" value="RSM50050.1"/>
    <property type="molecule type" value="Genomic_DNA"/>
</dbReference>
<feature type="region of interest" description="Disordered" evidence="3">
    <location>
        <begin position="195"/>
        <end position="234"/>
    </location>
</feature>
<dbReference type="InterPro" id="IPR058636">
    <property type="entry name" value="Beta-barrel_YknX"/>
</dbReference>
<dbReference type="Gene3D" id="2.40.420.20">
    <property type="match status" value="1"/>
</dbReference>
<feature type="domain" description="CzcB-like C-terminal circularly permuted SH3-like" evidence="5">
    <location>
        <begin position="333"/>
        <end position="385"/>
    </location>
</feature>
<keyword evidence="8" id="KW-1185">Reference proteome</keyword>
<dbReference type="GO" id="GO:0030313">
    <property type="term" value="C:cell envelope"/>
    <property type="evidence" value="ECO:0007669"/>
    <property type="project" value="UniProtKB-SubCell"/>
</dbReference>